<evidence type="ECO:0000313" key="1">
    <source>
        <dbReference type="EMBL" id="MDI5971535.1"/>
    </source>
</evidence>
<accession>A0AA90KHA2</accession>
<sequence>MADAYLSQKRVTRWDISAEDLPTPVLVTPANSRLFLLPDKTVDGVGIYKDDVAGLVKTLKHNGVDIDYSSAREDRRYLSEYGAADVAAEIMLAVAGNLTSEVIKSIAMTVWHRVRSAIGAESTQQEVDSANVTVRIAEIVRNDHETVIRGLEITSRATEIEGIIRDAISNDWLTQLPSATSGTTELEDAPE</sequence>
<reference evidence="1" key="1">
    <citation type="submission" date="2023-05" db="EMBL/GenBank/DDBJ databases">
        <title>Streptantibioticus silvisoli sp. nov., acidotolerant actinomycetes 1 from pine litter.</title>
        <authorList>
            <person name="Swiecimska M."/>
            <person name="Golinska P."/>
            <person name="Sangal V."/>
            <person name="Wachnowicz B."/>
            <person name="Goodfellow M."/>
        </authorList>
    </citation>
    <scope>NUCLEOTIDE SEQUENCE</scope>
    <source>
        <strain evidence="1">SL13</strain>
    </source>
</reference>
<dbReference type="AlphaFoldDB" id="A0AA90KHA2"/>
<protein>
    <submittedName>
        <fullName evidence="1">Uncharacterized protein</fullName>
    </submittedName>
</protein>
<gene>
    <name evidence="1" type="ORF">POF50_019745</name>
</gene>
<dbReference type="RefSeq" id="WP_271312961.1">
    <property type="nucleotide sequence ID" value="NZ_JABXJJ020000023.1"/>
</dbReference>
<comment type="caution">
    <text evidence="1">The sequence shown here is derived from an EMBL/GenBank/DDBJ whole genome shotgun (WGS) entry which is preliminary data.</text>
</comment>
<name>A0AA90KHA2_9ACTN</name>
<dbReference type="EMBL" id="JABXJJ020000023">
    <property type="protein sequence ID" value="MDI5971535.1"/>
    <property type="molecule type" value="Genomic_DNA"/>
</dbReference>
<proteinExistence type="predicted"/>
<organism evidence="1">
    <name type="scientific">Streptantibioticus silvisoli</name>
    <dbReference type="NCBI Taxonomy" id="2705255"/>
    <lineage>
        <taxon>Bacteria</taxon>
        <taxon>Bacillati</taxon>
        <taxon>Actinomycetota</taxon>
        <taxon>Actinomycetes</taxon>
        <taxon>Kitasatosporales</taxon>
        <taxon>Streptomycetaceae</taxon>
        <taxon>Streptantibioticus</taxon>
    </lineage>
</organism>